<name>A0A368Y8Z0_9BURK</name>
<proteinExistence type="predicted"/>
<accession>A0A368Y8Z0</accession>
<keyword evidence="1" id="KW-0472">Membrane</keyword>
<evidence type="ECO:0000313" key="2">
    <source>
        <dbReference type="EMBL" id="RCW75888.1"/>
    </source>
</evidence>
<comment type="caution">
    <text evidence="2">The sequence shown here is derived from an EMBL/GenBank/DDBJ whole genome shotgun (WGS) entry which is preliminary data.</text>
</comment>
<evidence type="ECO:0000313" key="3">
    <source>
        <dbReference type="Proteomes" id="UP000252884"/>
    </source>
</evidence>
<dbReference type="RefSeq" id="WP_114465534.1">
    <property type="nucleotide sequence ID" value="NZ_QPJK01000001.1"/>
</dbReference>
<dbReference type="AlphaFoldDB" id="A0A368Y8Z0"/>
<reference evidence="2 3" key="1">
    <citation type="submission" date="2018-07" db="EMBL/GenBank/DDBJ databases">
        <title>Genomic Encyclopedia of Type Strains, Phase IV (KMG-IV): sequencing the most valuable type-strain genomes for metagenomic binning, comparative biology and taxonomic classification.</title>
        <authorList>
            <person name="Goeker M."/>
        </authorList>
    </citation>
    <scope>NUCLEOTIDE SEQUENCE [LARGE SCALE GENOMIC DNA]</scope>
    <source>
        <strain evidence="2 3">DSM 21634</strain>
    </source>
</reference>
<dbReference type="EMBL" id="QPJK01000001">
    <property type="protein sequence ID" value="RCW75888.1"/>
    <property type="molecule type" value="Genomic_DNA"/>
</dbReference>
<organism evidence="2 3">
    <name type="scientific">Pseudorhodoferax soli</name>
    <dbReference type="NCBI Taxonomy" id="545864"/>
    <lineage>
        <taxon>Bacteria</taxon>
        <taxon>Pseudomonadati</taxon>
        <taxon>Pseudomonadota</taxon>
        <taxon>Betaproteobacteria</taxon>
        <taxon>Burkholderiales</taxon>
        <taxon>Comamonadaceae</taxon>
    </lineage>
</organism>
<keyword evidence="3" id="KW-1185">Reference proteome</keyword>
<sequence>MHSPYDTPPDGDFARYIEQLTRPQPPAGAPAPKRPPRMPVAKAIPAAAKAFAPLRQLVQGALFLYVVWLMLSAAVPLLAPWGALVALAYLVFAFLRLRHLPWRNLLPQKR</sequence>
<keyword evidence="1" id="KW-0812">Transmembrane</keyword>
<evidence type="ECO:0000256" key="1">
    <source>
        <dbReference type="SAM" id="Phobius"/>
    </source>
</evidence>
<feature type="transmembrane region" description="Helical" evidence="1">
    <location>
        <begin position="62"/>
        <end position="95"/>
    </location>
</feature>
<keyword evidence="1" id="KW-1133">Transmembrane helix</keyword>
<dbReference type="Proteomes" id="UP000252884">
    <property type="component" value="Unassembled WGS sequence"/>
</dbReference>
<protein>
    <submittedName>
        <fullName evidence="2">Uncharacterized protein</fullName>
    </submittedName>
</protein>
<gene>
    <name evidence="2" type="ORF">DES41_101491</name>
</gene>